<dbReference type="Proteomes" id="UP000253570">
    <property type="component" value="Unassembled WGS sequence"/>
</dbReference>
<evidence type="ECO:0000256" key="1">
    <source>
        <dbReference type="ARBA" id="ARBA00023239"/>
    </source>
</evidence>
<dbReference type="GO" id="GO:0016831">
    <property type="term" value="F:carboxy-lyase activity"/>
    <property type="evidence" value="ECO:0007669"/>
    <property type="project" value="InterPro"/>
</dbReference>
<dbReference type="PANTHER" id="PTHR21240:SF28">
    <property type="entry name" value="ISO-OROTATE DECARBOXYLASE (EUROFUNG)"/>
    <property type="match status" value="1"/>
</dbReference>
<evidence type="ECO:0000313" key="4">
    <source>
        <dbReference type="Proteomes" id="UP000253570"/>
    </source>
</evidence>
<organism evidence="3 4">
    <name type="scientific">PS1 clade bacterium</name>
    <dbReference type="NCBI Taxonomy" id="2175152"/>
    <lineage>
        <taxon>Bacteria</taxon>
        <taxon>Pseudomonadati</taxon>
        <taxon>Pseudomonadota</taxon>
        <taxon>Alphaproteobacteria</taxon>
        <taxon>PS1 clade</taxon>
    </lineage>
</organism>
<comment type="caution">
    <text evidence="3">The sequence shown here is derived from an EMBL/GenBank/DDBJ whole genome shotgun (WGS) entry which is preliminary data.</text>
</comment>
<sequence length="331" mass="37310">MKVIDIHSHILPASLRNAYTNGKDWFGSKVERTKEGRTILTTGKRKNVMSTPEYWVPYKDRIMLMDEAEVDVQLLSLNPQLLRDSDPIEVAAEACVAINDEIAEAVRLRPDRYQGLGTIPIKDPESSILELNRLMNELHLKGIIIGSHIDHQNLNHDHLLEILKEAEKLGAFILLHPLSTRANAIMGDYHLINLIGNPMETTTAAANLIFSGFMDKLPKIKICLSHAGGYLPFAIGRFDHAYSTREDVNERLVKKPSEYLSQFYYDTITHSDVGLNQVIDIVGSDRILLGTDFPADMGVKKPLQWLKNTNISNANIERLCYKNAQNILSEI</sequence>
<gene>
    <name evidence="3" type="ORF">DBW71_04270</name>
</gene>
<dbReference type="AlphaFoldDB" id="A0A368DPM9"/>
<protein>
    <submittedName>
        <fullName evidence="3">Amidohydrolase</fullName>
    </submittedName>
</protein>
<dbReference type="InterPro" id="IPR032466">
    <property type="entry name" value="Metal_Hydrolase"/>
</dbReference>
<dbReference type="Pfam" id="PF04909">
    <property type="entry name" value="Amidohydro_2"/>
    <property type="match status" value="1"/>
</dbReference>
<keyword evidence="1" id="KW-0456">Lyase</keyword>
<evidence type="ECO:0000313" key="3">
    <source>
        <dbReference type="EMBL" id="RCL73165.1"/>
    </source>
</evidence>
<keyword evidence="3" id="KW-0378">Hydrolase</keyword>
<dbReference type="PANTHER" id="PTHR21240">
    <property type="entry name" value="2-AMINO-3-CARBOXYLMUCONATE-6-SEMIALDEHYDE DECARBOXYLASE"/>
    <property type="match status" value="1"/>
</dbReference>
<dbReference type="SUPFAM" id="SSF51556">
    <property type="entry name" value="Metallo-dependent hydrolases"/>
    <property type="match status" value="1"/>
</dbReference>
<reference evidence="3 4" key="1">
    <citation type="journal article" date="2018" name="Microbiome">
        <title>Fine metagenomic profile of the Mediterranean stratified and mixed water columns revealed by assembly and recruitment.</title>
        <authorList>
            <person name="Haro-Moreno J.M."/>
            <person name="Lopez-Perez M."/>
            <person name="De La Torre J.R."/>
            <person name="Picazo A."/>
            <person name="Camacho A."/>
            <person name="Rodriguez-Valera F."/>
        </authorList>
    </citation>
    <scope>NUCLEOTIDE SEQUENCE [LARGE SCALE GENOMIC DNA]</scope>
    <source>
        <strain evidence="3">MED-G57</strain>
    </source>
</reference>
<name>A0A368DPM9_9PROT</name>
<proteinExistence type="predicted"/>
<feature type="domain" description="Amidohydrolase-related" evidence="2">
    <location>
        <begin position="4"/>
        <end position="327"/>
    </location>
</feature>
<dbReference type="GO" id="GO:0016787">
    <property type="term" value="F:hydrolase activity"/>
    <property type="evidence" value="ECO:0007669"/>
    <property type="project" value="UniProtKB-KW"/>
</dbReference>
<dbReference type="InterPro" id="IPR032465">
    <property type="entry name" value="ACMSD"/>
</dbReference>
<dbReference type="EMBL" id="QOQD01000009">
    <property type="protein sequence ID" value="RCL73165.1"/>
    <property type="molecule type" value="Genomic_DNA"/>
</dbReference>
<dbReference type="GO" id="GO:0005737">
    <property type="term" value="C:cytoplasm"/>
    <property type="evidence" value="ECO:0007669"/>
    <property type="project" value="TreeGrafter"/>
</dbReference>
<dbReference type="GO" id="GO:0019748">
    <property type="term" value="P:secondary metabolic process"/>
    <property type="evidence" value="ECO:0007669"/>
    <property type="project" value="TreeGrafter"/>
</dbReference>
<dbReference type="Gene3D" id="3.20.20.140">
    <property type="entry name" value="Metal-dependent hydrolases"/>
    <property type="match status" value="1"/>
</dbReference>
<accession>A0A368DPM9</accession>
<dbReference type="InterPro" id="IPR006680">
    <property type="entry name" value="Amidohydro-rel"/>
</dbReference>
<evidence type="ECO:0000259" key="2">
    <source>
        <dbReference type="Pfam" id="PF04909"/>
    </source>
</evidence>